<dbReference type="EMBL" id="JAJFAZ020000004">
    <property type="protein sequence ID" value="KAI5335320.1"/>
    <property type="molecule type" value="Genomic_DNA"/>
</dbReference>
<proteinExistence type="predicted"/>
<reference evidence="1 2" key="1">
    <citation type="journal article" date="2022" name="G3 (Bethesda)">
        <title>Whole-genome sequence and methylome profiling of the almond [Prunus dulcis (Mill.) D.A. Webb] cultivar 'Nonpareil'.</title>
        <authorList>
            <person name="D'Amico-Willman K.M."/>
            <person name="Ouma W.Z."/>
            <person name="Meulia T."/>
            <person name="Sideli G.M."/>
            <person name="Gradziel T.M."/>
            <person name="Fresnedo-Ramirez J."/>
        </authorList>
    </citation>
    <scope>NUCLEOTIDE SEQUENCE [LARGE SCALE GENOMIC DNA]</scope>
    <source>
        <strain evidence="1">Clone GOH B32 T37-40</strain>
    </source>
</reference>
<comment type="caution">
    <text evidence="1">The sequence shown here is derived from an EMBL/GenBank/DDBJ whole genome shotgun (WGS) entry which is preliminary data.</text>
</comment>
<sequence length="140" mass="16203">MKDDTLSMTMLGETTEFNVFDPPSQPSISVETYFAIDIVNDAIKVVISQEEEDHVELEFQEVVAALEVFQPYPPLCRPPLETLGPFSTKLEPSNVTPMFNVAFLTHMKKKKRKKHMKRRKRRRSWVNYLAMHKGIDPKPP</sequence>
<accession>A0AAD4Z729</accession>
<protein>
    <submittedName>
        <fullName evidence="1">Uncharacterized protein</fullName>
    </submittedName>
</protein>
<evidence type="ECO:0000313" key="1">
    <source>
        <dbReference type="EMBL" id="KAI5335320.1"/>
    </source>
</evidence>
<evidence type="ECO:0000313" key="2">
    <source>
        <dbReference type="Proteomes" id="UP001054821"/>
    </source>
</evidence>
<dbReference type="Proteomes" id="UP001054821">
    <property type="component" value="Chromosome 4"/>
</dbReference>
<keyword evidence="2" id="KW-1185">Reference proteome</keyword>
<gene>
    <name evidence="1" type="ORF">L3X38_025453</name>
</gene>
<name>A0AAD4Z729_PRUDU</name>
<dbReference type="AlphaFoldDB" id="A0AAD4Z729"/>
<organism evidence="1 2">
    <name type="scientific">Prunus dulcis</name>
    <name type="common">Almond</name>
    <name type="synonym">Amygdalus dulcis</name>
    <dbReference type="NCBI Taxonomy" id="3755"/>
    <lineage>
        <taxon>Eukaryota</taxon>
        <taxon>Viridiplantae</taxon>
        <taxon>Streptophyta</taxon>
        <taxon>Embryophyta</taxon>
        <taxon>Tracheophyta</taxon>
        <taxon>Spermatophyta</taxon>
        <taxon>Magnoliopsida</taxon>
        <taxon>eudicotyledons</taxon>
        <taxon>Gunneridae</taxon>
        <taxon>Pentapetalae</taxon>
        <taxon>rosids</taxon>
        <taxon>fabids</taxon>
        <taxon>Rosales</taxon>
        <taxon>Rosaceae</taxon>
        <taxon>Amygdaloideae</taxon>
        <taxon>Amygdaleae</taxon>
        <taxon>Prunus</taxon>
    </lineage>
</organism>